<dbReference type="AlphaFoldDB" id="A0A699QTV7"/>
<protein>
    <submittedName>
        <fullName evidence="2">Uncharacterized protein</fullName>
    </submittedName>
</protein>
<accession>A0A699QTV7</accession>
<dbReference type="InterPro" id="IPR036041">
    <property type="entry name" value="Ribosome-inact_prot_sf"/>
</dbReference>
<dbReference type="SUPFAM" id="SSF56371">
    <property type="entry name" value="Ribosome inactivating proteins (RIP)"/>
    <property type="match status" value="1"/>
</dbReference>
<feature type="region of interest" description="Disordered" evidence="1">
    <location>
        <begin position="190"/>
        <end position="210"/>
    </location>
</feature>
<sequence length="232" mass="27111">PRRDIRPKGGRPRKEQNYYEEHAAEYQMDINVDKNLKKQHYHVKAIVGRPATVFNTFLVKFVSTLQSKRRFGFAKLFIHIEEYHQLLDNDIGDKDNLLGLWLGPNLLFNDALKVQDIQAEPLLWKKPIVRFTITFSESARLLWIREDVNGAFESGNDIQIAKRHSYIPYLARKWGKIYATIERRKIKRKMSIDTTDSDPPEQPESDKRTHLGIDNLLTNNVYAVTSVDFKTI</sequence>
<evidence type="ECO:0000313" key="2">
    <source>
        <dbReference type="EMBL" id="GFC78619.1"/>
    </source>
</evidence>
<evidence type="ECO:0000256" key="1">
    <source>
        <dbReference type="SAM" id="MobiDB-lite"/>
    </source>
</evidence>
<feature type="non-terminal residue" evidence="2">
    <location>
        <position position="1"/>
    </location>
</feature>
<feature type="non-terminal residue" evidence="2">
    <location>
        <position position="232"/>
    </location>
</feature>
<name>A0A699QTV7_TANCI</name>
<dbReference type="GO" id="GO:0030598">
    <property type="term" value="F:rRNA N-glycosylase activity"/>
    <property type="evidence" value="ECO:0007669"/>
    <property type="project" value="InterPro"/>
</dbReference>
<dbReference type="EMBL" id="BKCJ011066596">
    <property type="protein sequence ID" value="GFC78619.1"/>
    <property type="molecule type" value="Genomic_DNA"/>
</dbReference>
<reference evidence="2" key="1">
    <citation type="journal article" date="2019" name="Sci. Rep.">
        <title>Draft genome of Tanacetum cinerariifolium, the natural source of mosquito coil.</title>
        <authorList>
            <person name="Yamashiro T."/>
            <person name="Shiraishi A."/>
            <person name="Satake H."/>
            <person name="Nakayama K."/>
        </authorList>
    </citation>
    <scope>NUCLEOTIDE SEQUENCE</scope>
</reference>
<dbReference type="GO" id="GO:0017148">
    <property type="term" value="P:negative regulation of translation"/>
    <property type="evidence" value="ECO:0007669"/>
    <property type="project" value="InterPro"/>
</dbReference>
<proteinExistence type="predicted"/>
<comment type="caution">
    <text evidence="2">The sequence shown here is derived from an EMBL/GenBank/DDBJ whole genome shotgun (WGS) entry which is preliminary data.</text>
</comment>
<gene>
    <name evidence="2" type="ORF">Tci_850589</name>
</gene>
<organism evidence="2">
    <name type="scientific">Tanacetum cinerariifolium</name>
    <name type="common">Dalmatian daisy</name>
    <name type="synonym">Chrysanthemum cinerariifolium</name>
    <dbReference type="NCBI Taxonomy" id="118510"/>
    <lineage>
        <taxon>Eukaryota</taxon>
        <taxon>Viridiplantae</taxon>
        <taxon>Streptophyta</taxon>
        <taxon>Embryophyta</taxon>
        <taxon>Tracheophyta</taxon>
        <taxon>Spermatophyta</taxon>
        <taxon>Magnoliopsida</taxon>
        <taxon>eudicotyledons</taxon>
        <taxon>Gunneridae</taxon>
        <taxon>Pentapetalae</taxon>
        <taxon>asterids</taxon>
        <taxon>campanulids</taxon>
        <taxon>Asterales</taxon>
        <taxon>Asteraceae</taxon>
        <taxon>Asteroideae</taxon>
        <taxon>Anthemideae</taxon>
        <taxon>Anthemidinae</taxon>
        <taxon>Tanacetum</taxon>
    </lineage>
</organism>